<dbReference type="EMBL" id="VCKY01000168">
    <property type="protein sequence ID" value="TMR11073.1"/>
    <property type="molecule type" value="Genomic_DNA"/>
</dbReference>
<protein>
    <submittedName>
        <fullName evidence="2">Uncharacterized protein</fullName>
    </submittedName>
</protein>
<sequence length="161" mass="18648">MDTHTHEAWTRLGELLLGRRVQLDVRYRNRRTFAAEVGLDYRVLYDIESARRTNFSDTTKRAVEQAYQLKPGNIDQVLKGGDLNANELDRHAAPPQVPVATPEVERRYEDDAEQHIWETPGLSESERRQLIGHLKVMRRAAEAPARDRPQADVHELRRRSS</sequence>
<comment type="caution">
    <text evidence="2">The sequence shown here is derived from an EMBL/GenBank/DDBJ whole genome shotgun (WGS) entry which is preliminary data.</text>
</comment>
<name>A0A5S4FPG6_9ACTN</name>
<keyword evidence="3" id="KW-1185">Reference proteome</keyword>
<feature type="region of interest" description="Disordered" evidence="1">
    <location>
        <begin position="138"/>
        <end position="161"/>
    </location>
</feature>
<dbReference type="AlphaFoldDB" id="A0A5S4FPG6"/>
<dbReference type="OrthoDB" id="3539637at2"/>
<evidence type="ECO:0000256" key="1">
    <source>
        <dbReference type="SAM" id="MobiDB-lite"/>
    </source>
</evidence>
<evidence type="ECO:0000313" key="2">
    <source>
        <dbReference type="EMBL" id="TMR11073.1"/>
    </source>
</evidence>
<reference evidence="2 3" key="1">
    <citation type="submission" date="2019-05" db="EMBL/GenBank/DDBJ databases">
        <title>Draft genome sequence of Nonomuraea turkmeniaca DSM 43926.</title>
        <authorList>
            <person name="Saricaoglu S."/>
            <person name="Isik K."/>
        </authorList>
    </citation>
    <scope>NUCLEOTIDE SEQUENCE [LARGE SCALE GENOMIC DNA]</scope>
    <source>
        <strain evidence="2 3">DSM 43926</strain>
    </source>
</reference>
<feature type="compositionally biased region" description="Basic and acidic residues" evidence="1">
    <location>
        <begin position="139"/>
        <end position="155"/>
    </location>
</feature>
<organism evidence="2 3">
    <name type="scientific">Nonomuraea turkmeniaca</name>
    <dbReference type="NCBI Taxonomy" id="103838"/>
    <lineage>
        <taxon>Bacteria</taxon>
        <taxon>Bacillati</taxon>
        <taxon>Actinomycetota</taxon>
        <taxon>Actinomycetes</taxon>
        <taxon>Streptosporangiales</taxon>
        <taxon>Streptosporangiaceae</taxon>
        <taxon>Nonomuraea</taxon>
    </lineage>
</organism>
<gene>
    <name evidence="2" type="ORF">ETD86_37145</name>
</gene>
<evidence type="ECO:0000313" key="3">
    <source>
        <dbReference type="Proteomes" id="UP000309128"/>
    </source>
</evidence>
<accession>A0A5S4FPG6</accession>
<dbReference type="Proteomes" id="UP000309128">
    <property type="component" value="Unassembled WGS sequence"/>
</dbReference>
<dbReference type="RefSeq" id="WP_138671322.1">
    <property type="nucleotide sequence ID" value="NZ_VCKY01000168.1"/>
</dbReference>
<proteinExistence type="predicted"/>